<accession>A0A5M8R5M4</accession>
<dbReference type="Pfam" id="PF14099">
    <property type="entry name" value="Polysacc_lyase"/>
    <property type="match status" value="1"/>
</dbReference>
<feature type="region of interest" description="Disordered" evidence="1">
    <location>
        <begin position="501"/>
        <end position="532"/>
    </location>
</feature>
<dbReference type="InterPro" id="IPR025975">
    <property type="entry name" value="Polysacc_lyase"/>
</dbReference>
<dbReference type="Gene3D" id="2.60.120.200">
    <property type="match status" value="1"/>
</dbReference>
<organism evidence="2 3">
    <name type="scientific">Dyadobacter flavalbus</name>
    <dbReference type="NCBI Taxonomy" id="2579942"/>
    <lineage>
        <taxon>Bacteria</taxon>
        <taxon>Pseudomonadati</taxon>
        <taxon>Bacteroidota</taxon>
        <taxon>Cytophagia</taxon>
        <taxon>Cytophagales</taxon>
        <taxon>Spirosomataceae</taxon>
        <taxon>Dyadobacter</taxon>
    </lineage>
</organism>
<dbReference type="EMBL" id="VBSN01000013">
    <property type="protein sequence ID" value="KAA6441452.1"/>
    <property type="molecule type" value="Genomic_DNA"/>
</dbReference>
<name>A0A5M8R5M4_9BACT</name>
<comment type="caution">
    <text evidence="2">The sequence shown here is derived from an EMBL/GenBank/DDBJ whole genome shotgun (WGS) entry which is preliminary data.</text>
</comment>
<keyword evidence="3" id="KW-1185">Reference proteome</keyword>
<protein>
    <submittedName>
        <fullName evidence="2">Uncharacterized protein</fullName>
    </submittedName>
</protein>
<dbReference type="AlphaFoldDB" id="A0A5M8R5M4"/>
<evidence type="ECO:0000256" key="1">
    <source>
        <dbReference type="SAM" id="MobiDB-lite"/>
    </source>
</evidence>
<proteinExistence type="predicted"/>
<dbReference type="Proteomes" id="UP000323994">
    <property type="component" value="Unassembled WGS sequence"/>
</dbReference>
<gene>
    <name evidence="2" type="ORF">FEM33_01585</name>
</gene>
<dbReference type="OrthoDB" id="7177295at2"/>
<evidence type="ECO:0000313" key="2">
    <source>
        <dbReference type="EMBL" id="KAA6441452.1"/>
    </source>
</evidence>
<dbReference type="RefSeq" id="WP_139010372.1">
    <property type="nucleotide sequence ID" value="NZ_VBSN01000013.1"/>
</dbReference>
<evidence type="ECO:0000313" key="3">
    <source>
        <dbReference type="Proteomes" id="UP000323994"/>
    </source>
</evidence>
<reference evidence="2 3" key="1">
    <citation type="submission" date="2019-05" db="EMBL/GenBank/DDBJ databases">
        <authorList>
            <person name="Qu J.-H."/>
        </authorList>
    </citation>
    <scope>NUCLEOTIDE SEQUENCE [LARGE SCALE GENOMIC DNA]</scope>
    <source>
        <strain evidence="2 3">NS28</strain>
    </source>
</reference>
<sequence>MRSILLSLLVLLSWTAEAQLIGGGRRGVVIFQGGGGGDSTGAPLTSTRIATALGYMPLNPNVPIDNPVVVKSIARNKVIGIELVDNTPDLQKPVSYPQADALALKINRNSLATINLVNIESGGNISLATPDASSITSGVFADARIGSNITRNTGTATITNKTISGLTNTIKDLAESAMPTLATTLAGKMPTFTPLVINGVSVTAGGTLSLATTSANSILSGVFDDARIPANVLRATGAAVVSGKTFDETNTFTSIPYSVLTGAPTIPSSTNFLTTTGDQSGIAGNKTTTGTWAFNAPPTIAGANLSGDILFSGNLTRKVGAPSAAASDIYSRYFGRNGSVVIGPSTGNADLTFQMGASGANVGAFRANTGNLHLFPNGATPVDSIYRLHVRGKVKITDIMNVTVPTYETDAEAMAGTPPLIAGDVYMNSQGMLHAVKPVSDFPEYDLYTSSGKDVPFDYADNIGEVVWRTQTPNQPYSLNFVTNRNRPMFRVELQPGDNFLSDVTSKNSQNPKYDATNPDRDEEGEYQVKERSEGYTKDFPSVGGTYYYISYSFMVEPGPDVYYSNPDYFCYLGQWHNSDSDKGPVPFAFNFSGQDKLQLQIREFTNTATQFKTKATLKPRGQWNSMVIRVKYNTSSTATKNGEFTWWVNEQIQDNLTGLDLGSLLKPDGSGGFVTQTNKGYWKSGIYRTAGSPDTSPGVPSTTAPRVNLAVQYANIRVTTTNLTAAPNNKITSPDPITP</sequence>
<feature type="compositionally biased region" description="Polar residues" evidence="1">
    <location>
        <begin position="502"/>
        <end position="512"/>
    </location>
</feature>